<evidence type="ECO:0000313" key="2">
    <source>
        <dbReference type="Proteomes" id="UP001597180"/>
    </source>
</evidence>
<dbReference type="RefSeq" id="WP_345594927.1">
    <property type="nucleotide sequence ID" value="NZ_BAABJG010000055.1"/>
</dbReference>
<sequence>MFYIDRSEVRELRKKEDKSELEWTLLNYYYMLSLISEVCVEESKFHIPSYEAIEKIREHLRNNWH</sequence>
<comment type="caution">
    <text evidence="1">The sequence shown here is derived from an EMBL/GenBank/DDBJ whole genome shotgun (WGS) entry which is preliminary data.</text>
</comment>
<keyword evidence="2" id="KW-1185">Reference proteome</keyword>
<dbReference type="EMBL" id="JBHTLU010000012">
    <property type="protein sequence ID" value="MFD1219612.1"/>
    <property type="molecule type" value="Genomic_DNA"/>
</dbReference>
<accession>A0ABW3UF87</accession>
<evidence type="ECO:0000313" key="1">
    <source>
        <dbReference type="EMBL" id="MFD1219612.1"/>
    </source>
</evidence>
<reference evidence="2" key="1">
    <citation type="journal article" date="2019" name="Int. J. Syst. Evol. Microbiol.">
        <title>The Global Catalogue of Microorganisms (GCM) 10K type strain sequencing project: providing services to taxonomists for standard genome sequencing and annotation.</title>
        <authorList>
            <consortium name="The Broad Institute Genomics Platform"/>
            <consortium name="The Broad Institute Genome Sequencing Center for Infectious Disease"/>
            <person name="Wu L."/>
            <person name="Ma J."/>
        </authorList>
    </citation>
    <scope>NUCLEOTIDE SEQUENCE [LARGE SCALE GENOMIC DNA]</scope>
    <source>
        <strain evidence="2">CCUG 53270</strain>
    </source>
</reference>
<name>A0ABW3UF87_9BACL</name>
<organism evidence="1 2">
    <name type="scientific">Paenibacillus vulneris</name>
    <dbReference type="NCBI Taxonomy" id="1133364"/>
    <lineage>
        <taxon>Bacteria</taxon>
        <taxon>Bacillati</taxon>
        <taxon>Bacillota</taxon>
        <taxon>Bacilli</taxon>
        <taxon>Bacillales</taxon>
        <taxon>Paenibacillaceae</taxon>
        <taxon>Paenibacillus</taxon>
    </lineage>
</organism>
<dbReference type="Proteomes" id="UP001597180">
    <property type="component" value="Unassembled WGS sequence"/>
</dbReference>
<protein>
    <submittedName>
        <fullName evidence="1">Uncharacterized protein</fullName>
    </submittedName>
</protein>
<gene>
    <name evidence="1" type="ORF">ACFQ4B_05745</name>
</gene>
<proteinExistence type="predicted"/>